<dbReference type="EMBL" id="CAJOBR010001576">
    <property type="protein sequence ID" value="CAF4618954.1"/>
    <property type="molecule type" value="Genomic_DNA"/>
</dbReference>
<dbReference type="EMBL" id="CAJNYT010000069">
    <property type="protein sequence ID" value="CAF3326885.1"/>
    <property type="molecule type" value="Genomic_DNA"/>
</dbReference>
<dbReference type="Proteomes" id="UP000663848">
    <property type="component" value="Unassembled WGS sequence"/>
</dbReference>
<reference evidence="1" key="1">
    <citation type="submission" date="2021-02" db="EMBL/GenBank/DDBJ databases">
        <authorList>
            <person name="Nowell W R."/>
        </authorList>
    </citation>
    <scope>NUCLEOTIDE SEQUENCE</scope>
</reference>
<gene>
    <name evidence="1" type="ORF">GRG538_LOCUS3062</name>
    <name evidence="2" type="ORF">QYT958_LOCUS12723</name>
</gene>
<dbReference type="AlphaFoldDB" id="A0A817U419"/>
<protein>
    <submittedName>
        <fullName evidence="1">Uncharacterized protein</fullName>
    </submittedName>
</protein>
<evidence type="ECO:0000313" key="3">
    <source>
        <dbReference type="Proteomes" id="UP000663872"/>
    </source>
</evidence>
<proteinExistence type="predicted"/>
<evidence type="ECO:0000313" key="1">
    <source>
        <dbReference type="EMBL" id="CAF3326885.1"/>
    </source>
</evidence>
<dbReference type="Proteomes" id="UP000663872">
    <property type="component" value="Unassembled WGS sequence"/>
</dbReference>
<sequence length="177" mass="20725">MPPCRIRMTKTKPEVTWFSTLFQQIDYLIIEMPIICYSIWDFFPSIINARHRTVTDDDAQENINILSQFVHLPSVIQIEFGSTFNMYRWKDIQFILNNIELQVLSFENCVPTIDIFLTHLKDLSYAKLNYDEISSIGGLITSDYIIEKRRQTFSMNIFNELAIGVENNGEAIQVWLS</sequence>
<accession>A0A817U419</accession>
<comment type="caution">
    <text evidence="1">The sequence shown here is derived from an EMBL/GenBank/DDBJ whole genome shotgun (WGS) entry which is preliminary data.</text>
</comment>
<organism evidence="1 3">
    <name type="scientific">Rotaria socialis</name>
    <dbReference type="NCBI Taxonomy" id="392032"/>
    <lineage>
        <taxon>Eukaryota</taxon>
        <taxon>Metazoa</taxon>
        <taxon>Spiralia</taxon>
        <taxon>Gnathifera</taxon>
        <taxon>Rotifera</taxon>
        <taxon>Eurotatoria</taxon>
        <taxon>Bdelloidea</taxon>
        <taxon>Philodinida</taxon>
        <taxon>Philodinidae</taxon>
        <taxon>Rotaria</taxon>
    </lineage>
</organism>
<evidence type="ECO:0000313" key="2">
    <source>
        <dbReference type="EMBL" id="CAF4618954.1"/>
    </source>
</evidence>
<name>A0A817U419_9BILA</name>